<evidence type="ECO:0000256" key="1">
    <source>
        <dbReference type="ARBA" id="ARBA00022737"/>
    </source>
</evidence>
<evidence type="ECO:0000313" key="3">
    <source>
        <dbReference type="EMBL" id="KAK9866796.1"/>
    </source>
</evidence>
<feature type="repeat" description="RCC1" evidence="2">
    <location>
        <begin position="42"/>
        <end position="93"/>
    </location>
</feature>
<dbReference type="Pfam" id="PF00415">
    <property type="entry name" value="RCC1"/>
    <property type="match status" value="3"/>
</dbReference>
<feature type="repeat" description="RCC1" evidence="2">
    <location>
        <begin position="147"/>
        <end position="199"/>
    </location>
</feature>
<dbReference type="PRINTS" id="PR00633">
    <property type="entry name" value="RCCNDNSATION"/>
</dbReference>
<dbReference type="PROSITE" id="PS50012">
    <property type="entry name" value="RCC1_3"/>
    <property type="match status" value="3"/>
</dbReference>
<feature type="repeat" description="RCC1" evidence="2">
    <location>
        <begin position="95"/>
        <end position="146"/>
    </location>
</feature>
<reference evidence="3 4" key="1">
    <citation type="journal article" date="2024" name="Nat. Commun.">
        <title>Phylogenomics reveals the evolutionary origins of lichenization in chlorophyte algae.</title>
        <authorList>
            <person name="Puginier C."/>
            <person name="Libourel C."/>
            <person name="Otte J."/>
            <person name="Skaloud P."/>
            <person name="Haon M."/>
            <person name="Grisel S."/>
            <person name="Petersen M."/>
            <person name="Berrin J.G."/>
            <person name="Delaux P.M."/>
            <person name="Dal Grande F."/>
            <person name="Keller J."/>
        </authorList>
    </citation>
    <scope>NUCLEOTIDE SEQUENCE [LARGE SCALE GENOMIC DNA]</scope>
    <source>
        <strain evidence="3 4">SAG 2523</strain>
    </source>
</reference>
<keyword evidence="1" id="KW-0677">Repeat</keyword>
<gene>
    <name evidence="3" type="ORF">WJX84_006693</name>
</gene>
<dbReference type="PANTHER" id="PTHR22870">
    <property type="entry name" value="REGULATOR OF CHROMOSOME CONDENSATION"/>
    <property type="match status" value="1"/>
</dbReference>
<organism evidence="3 4">
    <name type="scientific">Apatococcus fuscideae</name>
    <dbReference type="NCBI Taxonomy" id="2026836"/>
    <lineage>
        <taxon>Eukaryota</taxon>
        <taxon>Viridiplantae</taxon>
        <taxon>Chlorophyta</taxon>
        <taxon>core chlorophytes</taxon>
        <taxon>Trebouxiophyceae</taxon>
        <taxon>Chlorellales</taxon>
        <taxon>Chlorellaceae</taxon>
        <taxon>Apatococcus</taxon>
    </lineage>
</organism>
<dbReference type="InterPro" id="IPR051210">
    <property type="entry name" value="Ub_ligase/GEF_domain"/>
</dbReference>
<dbReference type="InterPro" id="IPR009091">
    <property type="entry name" value="RCC1/BLIP-II"/>
</dbReference>
<dbReference type="PANTHER" id="PTHR22870:SF466">
    <property type="entry name" value="ANKYRIN REPEAT-CONTAINING PROTEIN"/>
    <property type="match status" value="1"/>
</dbReference>
<dbReference type="Gene3D" id="2.130.10.30">
    <property type="entry name" value="Regulator of chromosome condensation 1/beta-lactamase-inhibitor protein II"/>
    <property type="match status" value="1"/>
</dbReference>
<dbReference type="InterPro" id="IPR000408">
    <property type="entry name" value="Reg_chr_condens"/>
</dbReference>
<evidence type="ECO:0000313" key="4">
    <source>
        <dbReference type="Proteomes" id="UP001485043"/>
    </source>
</evidence>
<accession>A0AAW1TCP1</accession>
<comment type="caution">
    <text evidence="3">The sequence shown here is derived from an EMBL/GenBank/DDBJ whole genome shotgun (WGS) entry which is preliminary data.</text>
</comment>
<evidence type="ECO:0000256" key="2">
    <source>
        <dbReference type="PROSITE-ProRule" id="PRU00235"/>
    </source>
</evidence>
<sequence length="199" mass="20892">MDAEGPGGASSSDRDSSAAEQPVVVSWVACGSSHSLALLSSDIALSWGRGEDGQLGHGDADERKEPEAIYGLLNEGVTSVHSGAEYSLACCRQRKEVFSWGWGDFGRLGHGDARDVFIPRAIPGLSGKSVRDVACGDTHTLVSTFDGELWGFGRNQNGQLGLGHIDDAFAPQCVTDLKIEPTVSPALQQSIQNVIPGVG</sequence>
<dbReference type="SUPFAM" id="SSF50985">
    <property type="entry name" value="RCC1/BLIP-II"/>
    <property type="match status" value="1"/>
</dbReference>
<protein>
    <submittedName>
        <fullName evidence="3">Uncharacterized protein</fullName>
    </submittedName>
</protein>
<dbReference type="AlphaFoldDB" id="A0AAW1TCP1"/>
<dbReference type="Proteomes" id="UP001485043">
    <property type="component" value="Unassembled WGS sequence"/>
</dbReference>
<keyword evidence="4" id="KW-1185">Reference proteome</keyword>
<dbReference type="EMBL" id="JALJOV010000133">
    <property type="protein sequence ID" value="KAK9866796.1"/>
    <property type="molecule type" value="Genomic_DNA"/>
</dbReference>
<proteinExistence type="predicted"/>
<dbReference type="PROSITE" id="PS00626">
    <property type="entry name" value="RCC1_2"/>
    <property type="match status" value="1"/>
</dbReference>
<name>A0AAW1TCP1_9CHLO</name>